<name>A0A652YQF4_NOCGL</name>
<sequence length="62" mass="7067">MTNEIRTGDLLGLARVQSRRRLKSLANIAVKFEPEQLTLLNSLLDEFARKSSIIRAQENQNV</sequence>
<proteinExistence type="predicted"/>
<organism evidence="1">
    <name type="scientific">Nocardia globerula</name>
    <dbReference type="NCBI Taxonomy" id="1818"/>
    <lineage>
        <taxon>Bacteria</taxon>
        <taxon>Bacillati</taxon>
        <taxon>Actinomycetota</taxon>
        <taxon>Actinomycetes</taxon>
        <taxon>Mycobacteriales</taxon>
        <taxon>Nocardiaceae</taxon>
        <taxon>Nocardia</taxon>
    </lineage>
</organism>
<protein>
    <submittedName>
        <fullName evidence="1">Uncharacterized protein</fullName>
    </submittedName>
</protein>
<dbReference type="AlphaFoldDB" id="A0A652YQF4"/>
<comment type="caution">
    <text evidence="1">The sequence shown here is derived from an EMBL/GenBank/DDBJ whole genome shotgun (WGS) entry which is preliminary data.</text>
</comment>
<reference evidence="1" key="1">
    <citation type="submission" date="2019-07" db="EMBL/GenBank/DDBJ databases">
        <title>Genomic Encyclopedia of Type Strains, Phase IV (KMG-IV): sequencing the most valuable type-strain genomes for metagenomic binning, comparative biology and taxonomic classification.</title>
        <authorList>
            <person name="Goeker M."/>
        </authorList>
    </citation>
    <scope>NUCLEOTIDE SEQUENCE</scope>
    <source>
        <strain evidence="1">DSM 44596</strain>
    </source>
</reference>
<gene>
    <name evidence="1" type="ORF">FNL38_104421</name>
</gene>
<evidence type="ECO:0000313" key="1">
    <source>
        <dbReference type="EMBL" id="TYQ04048.1"/>
    </source>
</evidence>
<dbReference type="EMBL" id="VNIQ01000004">
    <property type="protein sequence ID" value="TYQ04048.1"/>
    <property type="molecule type" value="Genomic_DNA"/>
</dbReference>
<accession>A0A652YQF4</accession>